<evidence type="ECO:0000256" key="1">
    <source>
        <dbReference type="ARBA" id="ARBA00023015"/>
    </source>
</evidence>
<evidence type="ECO:0000259" key="4">
    <source>
        <dbReference type="PROSITE" id="PS50932"/>
    </source>
</evidence>
<dbReference type="InterPro" id="IPR028082">
    <property type="entry name" value="Peripla_BP_I"/>
</dbReference>
<dbReference type="PANTHER" id="PTHR30146:SF109">
    <property type="entry name" value="HTH-TYPE TRANSCRIPTIONAL REGULATOR GALS"/>
    <property type="match status" value="1"/>
</dbReference>
<sequence>MTTIQDVAAAAGVSKMTVSNVINNKPNVGAATRERVRAAIEQLNYRPNIAASALSSGRNGFVEIVVQDIDSPFYSRLSRALTESIDAAGMQAIVQQALYSEESERRILEQSSRMFCDAIVLVTHGISLADARRLADGRAIVLIDELSDQQEFCTVNTPNYEGAKAAMSHLLDRGVRHPFVLGAGREQIVHEDGNRKGDLVGRKRLQGVRDALQEHGIALTDGMGVTIDWTYENARRAAAELRRAHPECDGIFAMSDTVAIGAIRGLADIGVRVPDDVRVTGFDGATIGQFLTPSLTTVDVDMNAMADVIVKRLQAQLDADSTQSPAPVTHDIAPFTLRERDSTR</sequence>
<dbReference type="EMBL" id="WNLP01000002">
    <property type="protein sequence ID" value="MUH59430.1"/>
    <property type="molecule type" value="Genomic_DNA"/>
</dbReference>
<dbReference type="Pfam" id="PF00356">
    <property type="entry name" value="LacI"/>
    <property type="match status" value="1"/>
</dbReference>
<dbReference type="SUPFAM" id="SSF53822">
    <property type="entry name" value="Periplasmic binding protein-like I"/>
    <property type="match status" value="1"/>
</dbReference>
<dbReference type="SUPFAM" id="SSF47413">
    <property type="entry name" value="lambda repressor-like DNA-binding domains"/>
    <property type="match status" value="1"/>
</dbReference>
<comment type="caution">
    <text evidence="5">The sequence shown here is derived from an EMBL/GenBank/DDBJ whole genome shotgun (WGS) entry which is preliminary data.</text>
</comment>
<dbReference type="PROSITE" id="PS00356">
    <property type="entry name" value="HTH_LACI_1"/>
    <property type="match status" value="1"/>
</dbReference>
<evidence type="ECO:0000313" key="5">
    <source>
        <dbReference type="EMBL" id="MUH59430.1"/>
    </source>
</evidence>
<accession>A0A7K1J4L8</accession>
<feature type="domain" description="HTH lacI-type" evidence="4">
    <location>
        <begin position="2"/>
        <end position="56"/>
    </location>
</feature>
<dbReference type="InterPro" id="IPR010982">
    <property type="entry name" value="Lambda_DNA-bd_dom_sf"/>
</dbReference>
<name>A0A7K1J4L8_9BIFI</name>
<keyword evidence="2" id="KW-0238">DNA-binding</keyword>
<keyword evidence="3" id="KW-0804">Transcription</keyword>
<dbReference type="Pfam" id="PF13377">
    <property type="entry name" value="Peripla_BP_3"/>
    <property type="match status" value="1"/>
</dbReference>
<dbReference type="InterPro" id="IPR000843">
    <property type="entry name" value="HTH_LacI"/>
</dbReference>
<dbReference type="PRINTS" id="PR00036">
    <property type="entry name" value="HTHLACI"/>
</dbReference>
<keyword evidence="1" id="KW-0805">Transcription regulation</keyword>
<dbReference type="GO" id="GO:0000976">
    <property type="term" value="F:transcription cis-regulatory region binding"/>
    <property type="evidence" value="ECO:0007669"/>
    <property type="project" value="TreeGrafter"/>
</dbReference>
<dbReference type="AlphaFoldDB" id="A0A7K1J4L8"/>
<keyword evidence="6" id="KW-1185">Reference proteome</keyword>
<organism evidence="5 6">
    <name type="scientific">Bifidobacterium canis</name>
    <dbReference type="NCBI Taxonomy" id="2610880"/>
    <lineage>
        <taxon>Bacteria</taxon>
        <taxon>Bacillati</taxon>
        <taxon>Actinomycetota</taxon>
        <taxon>Actinomycetes</taxon>
        <taxon>Bifidobacteriales</taxon>
        <taxon>Bifidobacteriaceae</taxon>
        <taxon>Bifidobacterium</taxon>
    </lineage>
</organism>
<dbReference type="PANTHER" id="PTHR30146">
    <property type="entry name" value="LACI-RELATED TRANSCRIPTIONAL REPRESSOR"/>
    <property type="match status" value="1"/>
</dbReference>
<dbReference type="Gene3D" id="3.40.50.2300">
    <property type="match status" value="2"/>
</dbReference>
<dbReference type="SMART" id="SM00354">
    <property type="entry name" value="HTH_LACI"/>
    <property type="match status" value="1"/>
</dbReference>
<dbReference type="Gene3D" id="1.10.260.40">
    <property type="entry name" value="lambda repressor-like DNA-binding domains"/>
    <property type="match status" value="1"/>
</dbReference>
<reference evidence="5 6" key="1">
    <citation type="submission" date="2019-09" db="EMBL/GenBank/DDBJ databases">
        <title>Bifidobacterium canis sp. nov., isolated from the digestive tract of German Shepherd dog puppy.</title>
        <authorList>
            <person name="Bunesova V."/>
        </authorList>
    </citation>
    <scope>NUCLEOTIDE SEQUENCE [LARGE SCALE GENOMIC DNA]</scope>
    <source>
        <strain evidence="5 6">GSD1FS</strain>
    </source>
</reference>
<protein>
    <submittedName>
        <fullName evidence="5">LacI family transcriptional regulator</fullName>
    </submittedName>
</protein>
<dbReference type="CDD" id="cd06267">
    <property type="entry name" value="PBP1_LacI_sugar_binding-like"/>
    <property type="match status" value="1"/>
</dbReference>
<dbReference type="RefSeq" id="WP_196425018.1">
    <property type="nucleotide sequence ID" value="NZ_WNLP01000002.1"/>
</dbReference>
<dbReference type="CDD" id="cd01392">
    <property type="entry name" value="HTH_LacI"/>
    <property type="match status" value="1"/>
</dbReference>
<dbReference type="Proteomes" id="UP000487882">
    <property type="component" value="Unassembled WGS sequence"/>
</dbReference>
<gene>
    <name evidence="5" type="ORF">GSD1FS_0752</name>
</gene>
<evidence type="ECO:0000313" key="6">
    <source>
        <dbReference type="Proteomes" id="UP000487882"/>
    </source>
</evidence>
<dbReference type="PROSITE" id="PS50932">
    <property type="entry name" value="HTH_LACI_2"/>
    <property type="match status" value="1"/>
</dbReference>
<proteinExistence type="predicted"/>
<dbReference type="GO" id="GO:0003700">
    <property type="term" value="F:DNA-binding transcription factor activity"/>
    <property type="evidence" value="ECO:0007669"/>
    <property type="project" value="TreeGrafter"/>
</dbReference>
<dbReference type="InterPro" id="IPR046335">
    <property type="entry name" value="LacI/GalR-like_sensor"/>
</dbReference>
<evidence type="ECO:0000256" key="2">
    <source>
        <dbReference type="ARBA" id="ARBA00023125"/>
    </source>
</evidence>
<evidence type="ECO:0000256" key="3">
    <source>
        <dbReference type="ARBA" id="ARBA00023163"/>
    </source>
</evidence>